<protein>
    <submittedName>
        <fullName evidence="1">Uncharacterized protein</fullName>
    </submittedName>
</protein>
<dbReference type="EMBL" id="JARXVH010000026">
    <property type="protein sequence ID" value="MDH6221865.1"/>
    <property type="molecule type" value="Genomic_DNA"/>
</dbReference>
<reference evidence="1 2" key="1">
    <citation type="submission" date="2023-04" db="EMBL/GenBank/DDBJ databases">
        <title>Forest soil microbial communities from Buena Vista Peninsula, Colon Province, Panama.</title>
        <authorList>
            <person name="Bouskill N."/>
        </authorList>
    </citation>
    <scope>NUCLEOTIDE SEQUENCE [LARGE SCALE GENOMIC DNA]</scope>
    <source>
        <strain evidence="1 2">GGS1</strain>
    </source>
</reference>
<keyword evidence="2" id="KW-1185">Reference proteome</keyword>
<dbReference type="RefSeq" id="WP_280882538.1">
    <property type="nucleotide sequence ID" value="NZ_JARXVH010000026.1"/>
</dbReference>
<comment type="caution">
    <text evidence="1">The sequence shown here is derived from an EMBL/GenBank/DDBJ whole genome shotgun (WGS) entry which is preliminary data.</text>
</comment>
<evidence type="ECO:0000313" key="1">
    <source>
        <dbReference type="EMBL" id="MDH6221865.1"/>
    </source>
</evidence>
<name>A0ABT6LZY8_9ACTN</name>
<accession>A0ABT6LZY8</accession>
<dbReference type="Proteomes" id="UP001160499">
    <property type="component" value="Unassembled WGS sequence"/>
</dbReference>
<organism evidence="1 2">
    <name type="scientific">Streptomyces pseudovenezuelae</name>
    <dbReference type="NCBI Taxonomy" id="67350"/>
    <lineage>
        <taxon>Bacteria</taxon>
        <taxon>Bacillati</taxon>
        <taxon>Actinomycetota</taxon>
        <taxon>Actinomycetes</taxon>
        <taxon>Kitasatosporales</taxon>
        <taxon>Streptomycetaceae</taxon>
        <taxon>Streptomyces</taxon>
        <taxon>Streptomyces aurantiacus group</taxon>
    </lineage>
</organism>
<gene>
    <name evidence="1" type="ORF">M2283_009212</name>
</gene>
<proteinExistence type="predicted"/>
<sequence>MTIGVRGPPRADGELVTIGEPVVGSSARAPFTACCQIRAQMVASKISPP</sequence>
<evidence type="ECO:0000313" key="2">
    <source>
        <dbReference type="Proteomes" id="UP001160499"/>
    </source>
</evidence>